<evidence type="ECO:0000313" key="5">
    <source>
        <dbReference type="Proteomes" id="UP000255365"/>
    </source>
</evidence>
<keyword evidence="1" id="KW-0472">Membrane</keyword>
<dbReference type="InterPro" id="IPR043968">
    <property type="entry name" value="SGNH"/>
</dbReference>
<feature type="transmembrane region" description="Helical" evidence="1">
    <location>
        <begin position="363"/>
        <end position="383"/>
    </location>
</feature>
<name>A0A370S0Q6_PSEJE</name>
<feature type="transmembrane region" description="Helical" evidence="1">
    <location>
        <begin position="267"/>
        <end position="290"/>
    </location>
</feature>
<dbReference type="Proteomes" id="UP000255365">
    <property type="component" value="Unassembled WGS sequence"/>
</dbReference>
<feature type="transmembrane region" description="Helical" evidence="1">
    <location>
        <begin position="90"/>
        <end position="110"/>
    </location>
</feature>
<evidence type="ECO:0000313" key="4">
    <source>
        <dbReference type="EMBL" id="RDL12670.1"/>
    </source>
</evidence>
<dbReference type="PANTHER" id="PTHR23028:SF53">
    <property type="entry name" value="ACYL_TRANSF_3 DOMAIN-CONTAINING PROTEIN"/>
    <property type="match status" value="1"/>
</dbReference>
<feature type="transmembrane region" description="Helical" evidence="1">
    <location>
        <begin position="51"/>
        <end position="70"/>
    </location>
</feature>
<evidence type="ECO:0000256" key="1">
    <source>
        <dbReference type="SAM" id="Phobius"/>
    </source>
</evidence>
<keyword evidence="1" id="KW-1133">Transmembrane helix</keyword>
<accession>A0A370S0Q6</accession>
<dbReference type="RefSeq" id="WP_115148484.1">
    <property type="nucleotide sequence ID" value="NZ_QRAV01000033.1"/>
</dbReference>
<reference evidence="4 5" key="1">
    <citation type="submission" date="2018-07" db="EMBL/GenBank/DDBJ databases">
        <title>Genome sequencing of rice bacterial endophytes.</title>
        <authorList>
            <person name="Venturi V."/>
        </authorList>
    </citation>
    <scope>NUCLEOTIDE SEQUENCE [LARGE SCALE GENOMIC DNA]</scope>
    <source>
        <strain evidence="4 5">E2333</strain>
    </source>
</reference>
<feature type="transmembrane region" description="Helical" evidence="1">
    <location>
        <begin position="325"/>
        <end position="343"/>
    </location>
</feature>
<sequence length="654" mass="73360">MDISALQDRAIELAAGKVKDGYRPDIDTLRALAVLSVMLFHFGVQTFKGGFVGVDVFFVISGYLITKGILGRVRAGKFDFSSFYLRRVRRIIPALVAIIAVSYILAFFVFSPNDFKDMSGSAIFSMAGLSNMFFWMGSGYFDSSSSVKPLLHTWSLSVELQFYAVWPLVLVLIWKLPKFRIYVIALLCLTSLFLSQIVLKQDPSAAFYFAPLRLHEFLIGGMVVFLEGRKIGSKINEILYLLGLSLVLYSVFTYAEGKTIFPGLSSLPPTVGTALLLLTGGNSLTAKLISPLAVRKIGEISYSLYLVHWPIFVFAAYLITEQSPVWFPVLLVLLSFLCAMVLYAKIEKPLRFSPVAKNNDMLFSLGCACLIMFLMVPAATSWAQNGWTWRLPKEISEIHPLDLNKTGLYVWVNQTPLAQKESFEGNGKIKTLVIGDSQSADFVNLLVESGKAQQLDIVARTVYFECNTFDENVLNRDSYFSVENVHLVKRPDLKQVCQQQIAAANEQKLISEAQVIYVALQWEEFSLKYNVEAIQRLASKTNAKIYVLGGKRFSAPTYKIIQSFGRVIGLESYAYKLKDQDVLKINGVLSAIPGTNFVNVMSLICSNEEKKCQLFTDDKHLIYRDEMHFTQEGARFVAGKFVSLLNEKIPEPKD</sequence>
<dbReference type="EMBL" id="QRAV01000033">
    <property type="protein sequence ID" value="RDL12670.1"/>
    <property type="molecule type" value="Genomic_DNA"/>
</dbReference>
<proteinExistence type="predicted"/>
<dbReference type="Pfam" id="PF19040">
    <property type="entry name" value="SGNH"/>
    <property type="match status" value="1"/>
</dbReference>
<evidence type="ECO:0000259" key="3">
    <source>
        <dbReference type="Pfam" id="PF19040"/>
    </source>
</evidence>
<comment type="caution">
    <text evidence="4">The sequence shown here is derived from an EMBL/GenBank/DDBJ whole genome shotgun (WGS) entry which is preliminary data.</text>
</comment>
<evidence type="ECO:0000259" key="2">
    <source>
        <dbReference type="Pfam" id="PF01757"/>
    </source>
</evidence>
<feature type="transmembrane region" description="Helical" evidence="1">
    <location>
        <begin position="302"/>
        <end position="319"/>
    </location>
</feature>
<protein>
    <submittedName>
        <fullName evidence="4">Peptidoglycan/LPS O-acetylase OafA/YrhL</fullName>
    </submittedName>
</protein>
<feature type="domain" description="Acyltransferase 3" evidence="2">
    <location>
        <begin position="25"/>
        <end position="343"/>
    </location>
</feature>
<dbReference type="InterPro" id="IPR002656">
    <property type="entry name" value="Acyl_transf_3_dom"/>
</dbReference>
<dbReference type="GO" id="GO:0016020">
    <property type="term" value="C:membrane"/>
    <property type="evidence" value="ECO:0007669"/>
    <property type="project" value="TreeGrafter"/>
</dbReference>
<feature type="transmembrane region" description="Helical" evidence="1">
    <location>
        <begin position="205"/>
        <end position="226"/>
    </location>
</feature>
<keyword evidence="1" id="KW-0812">Transmembrane</keyword>
<dbReference type="GO" id="GO:0009103">
    <property type="term" value="P:lipopolysaccharide biosynthetic process"/>
    <property type="evidence" value="ECO:0007669"/>
    <property type="project" value="TreeGrafter"/>
</dbReference>
<feature type="domain" description="SGNH" evidence="3">
    <location>
        <begin position="426"/>
        <end position="641"/>
    </location>
</feature>
<dbReference type="Pfam" id="PF01757">
    <property type="entry name" value="Acyl_transf_3"/>
    <property type="match status" value="1"/>
</dbReference>
<dbReference type="GO" id="GO:0016747">
    <property type="term" value="F:acyltransferase activity, transferring groups other than amino-acyl groups"/>
    <property type="evidence" value="ECO:0007669"/>
    <property type="project" value="InterPro"/>
</dbReference>
<dbReference type="InterPro" id="IPR050879">
    <property type="entry name" value="Acyltransferase_3"/>
</dbReference>
<feature type="transmembrane region" description="Helical" evidence="1">
    <location>
        <begin position="122"/>
        <end position="141"/>
    </location>
</feature>
<dbReference type="AlphaFoldDB" id="A0A370S0Q6"/>
<feature type="transmembrane region" description="Helical" evidence="1">
    <location>
        <begin position="181"/>
        <end position="199"/>
    </location>
</feature>
<feature type="transmembrane region" description="Helical" evidence="1">
    <location>
        <begin position="238"/>
        <end position="255"/>
    </location>
</feature>
<feature type="transmembrane region" description="Helical" evidence="1">
    <location>
        <begin position="153"/>
        <end position="174"/>
    </location>
</feature>
<gene>
    <name evidence="4" type="ORF">DEU51_1334</name>
</gene>
<organism evidence="4 5">
    <name type="scientific">Pseudomonas jessenii</name>
    <dbReference type="NCBI Taxonomy" id="77298"/>
    <lineage>
        <taxon>Bacteria</taxon>
        <taxon>Pseudomonadati</taxon>
        <taxon>Pseudomonadota</taxon>
        <taxon>Gammaproteobacteria</taxon>
        <taxon>Pseudomonadales</taxon>
        <taxon>Pseudomonadaceae</taxon>
        <taxon>Pseudomonas</taxon>
    </lineage>
</organism>
<dbReference type="PANTHER" id="PTHR23028">
    <property type="entry name" value="ACETYLTRANSFERASE"/>
    <property type="match status" value="1"/>
</dbReference>